<protein>
    <recommendedName>
        <fullName evidence="4">DUF4829 domain-containing protein</fullName>
    </recommendedName>
</protein>
<dbReference type="EMBL" id="CP031775">
    <property type="protein sequence ID" value="QDZ89143.1"/>
    <property type="molecule type" value="Genomic_DNA"/>
</dbReference>
<accession>A0A5B8QRW3</accession>
<feature type="signal peptide" evidence="1">
    <location>
        <begin position="1"/>
        <end position="27"/>
    </location>
</feature>
<dbReference type="AlphaFoldDB" id="A0A5B8QRW3"/>
<dbReference type="KEGG" id="sdeo:D0436_00985"/>
<evidence type="ECO:0000256" key="1">
    <source>
        <dbReference type="SAM" id="SignalP"/>
    </source>
</evidence>
<evidence type="ECO:0008006" key="4">
    <source>
        <dbReference type="Google" id="ProtNLM"/>
    </source>
</evidence>
<organism evidence="2 3">
    <name type="scientific">Shewanella decolorationis</name>
    <dbReference type="NCBI Taxonomy" id="256839"/>
    <lineage>
        <taxon>Bacteria</taxon>
        <taxon>Pseudomonadati</taxon>
        <taxon>Pseudomonadota</taxon>
        <taxon>Gammaproteobacteria</taxon>
        <taxon>Alteromonadales</taxon>
        <taxon>Shewanellaceae</taxon>
        <taxon>Shewanella</taxon>
    </lineage>
</organism>
<sequence length="161" mass="18058">MPRFFPVAIFTLVLSILTLMASSAVTAAEGAMSAPRNDGSFQGTADASEANLTALCHSYMREGFIHNDVTLYLKLLPPEAAEYEADIRKYIPRTFKKKFKGLTEPSYQILEVGPMEQGEYKGKATRSIKLKYQVQGVKGISNSRCFFEQHENGRWYLGQHP</sequence>
<feature type="chain" id="PRO_5022796211" description="DUF4829 domain-containing protein" evidence="1">
    <location>
        <begin position="28"/>
        <end position="161"/>
    </location>
</feature>
<name>A0A5B8QRW3_9GAMM</name>
<dbReference type="RefSeq" id="WP_023265418.1">
    <property type="nucleotide sequence ID" value="NZ_BSOL01000010.1"/>
</dbReference>
<evidence type="ECO:0000313" key="3">
    <source>
        <dbReference type="Proteomes" id="UP000321124"/>
    </source>
</evidence>
<evidence type="ECO:0000313" key="2">
    <source>
        <dbReference type="EMBL" id="QDZ89143.1"/>
    </source>
</evidence>
<reference evidence="2 3" key="1">
    <citation type="journal article" date="2019" name="Ecotoxicol. Environ. Saf.">
        <title>Microbial characterization of heavy metal resistant bacterial strains isolated from an electroplating wastewater treatment plant.</title>
        <authorList>
            <person name="Cai X."/>
            <person name="Zheng X."/>
            <person name="Zhang D."/>
            <person name="Iqbal W."/>
            <person name="Liu C."/>
            <person name="Yang B."/>
            <person name="Zhao X."/>
            <person name="Lu X."/>
            <person name="Mao Y."/>
        </authorList>
    </citation>
    <scope>NUCLEOTIDE SEQUENCE [LARGE SCALE GENOMIC DNA]</scope>
    <source>
        <strain evidence="2 3">Ni1-3</strain>
    </source>
</reference>
<proteinExistence type="predicted"/>
<gene>
    <name evidence="2" type="ORF">D0436_00985</name>
</gene>
<keyword evidence="1" id="KW-0732">Signal</keyword>
<dbReference type="Proteomes" id="UP000321124">
    <property type="component" value="Chromosome"/>
</dbReference>